<proteinExistence type="inferred from homology"/>
<feature type="chain" id="PRO_5047156128" evidence="8">
    <location>
        <begin position="23"/>
        <end position="152"/>
    </location>
</feature>
<evidence type="ECO:0000256" key="4">
    <source>
        <dbReference type="ARBA" id="ARBA00022692"/>
    </source>
</evidence>
<name>A0ABY9KTZ7_9BACI</name>
<evidence type="ECO:0000256" key="5">
    <source>
        <dbReference type="ARBA" id="ARBA00022989"/>
    </source>
</evidence>
<reference evidence="9" key="1">
    <citation type="submission" date="2023-06" db="EMBL/GenBank/DDBJ databases">
        <title>A Treasure from Seagulls: Isolation and Description of Aciduricobacillus qingdaonensis gen. nov., sp. nov., a Rare Obligately Uric Acid-utilizing Member in the Family Bacillaceae.</title>
        <authorList>
            <person name="Liu W."/>
            <person name="Wang B."/>
        </authorList>
    </citation>
    <scope>NUCLEOTIDE SEQUENCE</scope>
    <source>
        <strain evidence="9">44XB</strain>
    </source>
</reference>
<sequence>MRTKLFSLLLLLLILTPYAVNAEAEDEGKLKIQIDRIGEGEKGSNSVETELDKRFPELFKPETEKTIKRHQKQKESDIRSLQDKLFEESGRFDNNQDKLTEQLFSADYTAPERKSEEETDREGPFSILIIAALGVFGAAMIALLFWTFRKIA</sequence>
<protein>
    <submittedName>
        <fullName evidence="9">Type VII secretion protein EssA</fullName>
    </submittedName>
</protein>
<evidence type="ECO:0000256" key="1">
    <source>
        <dbReference type="ARBA" id="ARBA00004162"/>
    </source>
</evidence>
<dbReference type="Proteomes" id="UP001180087">
    <property type="component" value="Chromosome"/>
</dbReference>
<keyword evidence="5 7" id="KW-1133">Transmembrane helix</keyword>
<evidence type="ECO:0000256" key="3">
    <source>
        <dbReference type="ARBA" id="ARBA00022475"/>
    </source>
</evidence>
<dbReference type="Pfam" id="PF10661">
    <property type="entry name" value="EssA"/>
    <property type="match status" value="1"/>
</dbReference>
<feature type="signal peptide" evidence="8">
    <location>
        <begin position="1"/>
        <end position="22"/>
    </location>
</feature>
<keyword evidence="10" id="KW-1185">Reference proteome</keyword>
<evidence type="ECO:0000256" key="7">
    <source>
        <dbReference type="SAM" id="Phobius"/>
    </source>
</evidence>
<evidence type="ECO:0000313" key="9">
    <source>
        <dbReference type="EMBL" id="WLV24300.1"/>
    </source>
</evidence>
<keyword evidence="3" id="KW-1003">Cell membrane</keyword>
<dbReference type="EMBL" id="CP129113">
    <property type="protein sequence ID" value="WLV24300.1"/>
    <property type="molecule type" value="Genomic_DNA"/>
</dbReference>
<evidence type="ECO:0000313" key="10">
    <source>
        <dbReference type="Proteomes" id="UP001180087"/>
    </source>
</evidence>
<comment type="similarity">
    <text evidence="2">Belongs to the EssA family.</text>
</comment>
<dbReference type="RefSeq" id="WP_348027182.1">
    <property type="nucleotide sequence ID" value="NZ_CP129113.1"/>
</dbReference>
<accession>A0ABY9KTZ7</accession>
<keyword evidence="8" id="KW-0732">Signal</keyword>
<keyword evidence="6 7" id="KW-0472">Membrane</keyword>
<keyword evidence="4 7" id="KW-0812">Transmembrane</keyword>
<organism evidence="9 10">
    <name type="scientific">Aciduricibacillus chroicocephali</name>
    <dbReference type="NCBI Taxonomy" id="3054939"/>
    <lineage>
        <taxon>Bacteria</taxon>
        <taxon>Bacillati</taxon>
        <taxon>Bacillota</taxon>
        <taxon>Bacilli</taxon>
        <taxon>Bacillales</taxon>
        <taxon>Bacillaceae</taxon>
        <taxon>Aciduricibacillus</taxon>
    </lineage>
</organism>
<evidence type="ECO:0000256" key="8">
    <source>
        <dbReference type="SAM" id="SignalP"/>
    </source>
</evidence>
<dbReference type="NCBIfam" id="TIGR03927">
    <property type="entry name" value="T7SS_EssA_Firm"/>
    <property type="match status" value="1"/>
</dbReference>
<evidence type="ECO:0000256" key="6">
    <source>
        <dbReference type="ARBA" id="ARBA00023136"/>
    </source>
</evidence>
<gene>
    <name evidence="9" type="primary">essA</name>
    <name evidence="9" type="ORF">QR721_11740</name>
</gene>
<feature type="transmembrane region" description="Helical" evidence="7">
    <location>
        <begin position="125"/>
        <end position="148"/>
    </location>
</feature>
<dbReference type="InterPro" id="IPR018920">
    <property type="entry name" value="EssA/YueC"/>
</dbReference>
<evidence type="ECO:0000256" key="2">
    <source>
        <dbReference type="ARBA" id="ARBA00008570"/>
    </source>
</evidence>
<comment type="subcellular location">
    <subcellularLocation>
        <location evidence="1">Cell membrane</location>
        <topology evidence="1">Single-pass membrane protein</topology>
    </subcellularLocation>
</comment>
<dbReference type="InterPro" id="IPR034026">
    <property type="entry name" value="EssA"/>
</dbReference>